<reference evidence="2 3" key="1">
    <citation type="submission" date="2023-05" db="EMBL/GenBank/DDBJ databases">
        <title>B98-5 Cell Line De Novo Hybrid Assembly: An Optical Mapping Approach.</title>
        <authorList>
            <person name="Kananen K."/>
            <person name="Auerbach J.A."/>
            <person name="Kautto E."/>
            <person name="Blachly J.S."/>
        </authorList>
    </citation>
    <scope>NUCLEOTIDE SEQUENCE [LARGE SCALE GENOMIC DNA]</scope>
    <source>
        <strain evidence="2">B95-8</strain>
        <tissue evidence="2">Cell line</tissue>
    </source>
</reference>
<sequence>MGNAARLSRLLPLRSLPPCGECAARRRVLTLAGFGCCRQELGGGGSGGGGGGGSGGGSGSGSSSSRSGGGSSSSSWEEVVTVATAASGRMARLVAVCRDGEEEFPFERRQIPLYIDDTLTVSGPGRAGPAAPLAAVSPPPPPPGRALRTGERVCCNS</sequence>
<feature type="region of interest" description="Disordered" evidence="1">
    <location>
        <begin position="124"/>
        <end position="157"/>
    </location>
</feature>
<proteinExistence type="predicted"/>
<name>A0ABQ9VPQ7_SAGOE</name>
<organism evidence="2 3">
    <name type="scientific">Saguinus oedipus</name>
    <name type="common">Cotton-top tamarin</name>
    <name type="synonym">Oedipomidas oedipus</name>
    <dbReference type="NCBI Taxonomy" id="9490"/>
    <lineage>
        <taxon>Eukaryota</taxon>
        <taxon>Metazoa</taxon>
        <taxon>Chordata</taxon>
        <taxon>Craniata</taxon>
        <taxon>Vertebrata</taxon>
        <taxon>Euteleostomi</taxon>
        <taxon>Mammalia</taxon>
        <taxon>Eutheria</taxon>
        <taxon>Euarchontoglires</taxon>
        <taxon>Primates</taxon>
        <taxon>Haplorrhini</taxon>
        <taxon>Platyrrhini</taxon>
        <taxon>Cebidae</taxon>
        <taxon>Callitrichinae</taxon>
        <taxon>Saguinus</taxon>
    </lineage>
</organism>
<gene>
    <name evidence="2" type="ORF">P7K49_011110</name>
</gene>
<evidence type="ECO:0000256" key="1">
    <source>
        <dbReference type="SAM" id="MobiDB-lite"/>
    </source>
</evidence>
<dbReference type="Proteomes" id="UP001266305">
    <property type="component" value="Unassembled WGS sequence"/>
</dbReference>
<evidence type="ECO:0000313" key="2">
    <source>
        <dbReference type="EMBL" id="KAK2111364.1"/>
    </source>
</evidence>
<feature type="region of interest" description="Disordered" evidence="1">
    <location>
        <begin position="45"/>
        <end position="77"/>
    </location>
</feature>
<protein>
    <submittedName>
        <fullName evidence="2">Uncharacterized protein</fullName>
    </submittedName>
</protein>
<keyword evidence="3" id="KW-1185">Reference proteome</keyword>
<feature type="compositionally biased region" description="Gly residues" evidence="1">
    <location>
        <begin position="45"/>
        <end position="60"/>
    </location>
</feature>
<accession>A0ABQ9VPQ7</accession>
<evidence type="ECO:0000313" key="3">
    <source>
        <dbReference type="Proteomes" id="UP001266305"/>
    </source>
</evidence>
<feature type="compositionally biased region" description="Low complexity" evidence="1">
    <location>
        <begin position="124"/>
        <end position="136"/>
    </location>
</feature>
<dbReference type="EMBL" id="JASSZA010000005">
    <property type="protein sequence ID" value="KAK2111364.1"/>
    <property type="molecule type" value="Genomic_DNA"/>
</dbReference>
<comment type="caution">
    <text evidence="2">The sequence shown here is derived from an EMBL/GenBank/DDBJ whole genome shotgun (WGS) entry which is preliminary data.</text>
</comment>